<dbReference type="Gene3D" id="3.40.50.1820">
    <property type="entry name" value="alpha/beta hydrolase"/>
    <property type="match status" value="1"/>
</dbReference>
<organism evidence="7 8">
    <name type="scientific">Danaus plexippus plexippus</name>
    <dbReference type="NCBI Taxonomy" id="278856"/>
    <lineage>
        <taxon>Eukaryota</taxon>
        <taxon>Metazoa</taxon>
        <taxon>Ecdysozoa</taxon>
        <taxon>Arthropoda</taxon>
        <taxon>Hexapoda</taxon>
        <taxon>Insecta</taxon>
        <taxon>Pterygota</taxon>
        <taxon>Neoptera</taxon>
        <taxon>Endopterygota</taxon>
        <taxon>Lepidoptera</taxon>
        <taxon>Glossata</taxon>
        <taxon>Ditrysia</taxon>
        <taxon>Papilionoidea</taxon>
        <taxon>Nymphalidae</taxon>
        <taxon>Danainae</taxon>
        <taxon>Danaini</taxon>
        <taxon>Danaina</taxon>
        <taxon>Danaus</taxon>
        <taxon>Danaus</taxon>
    </lineage>
</organism>
<evidence type="ECO:0000313" key="7">
    <source>
        <dbReference type="EMBL" id="OWR40858.1"/>
    </source>
</evidence>
<evidence type="ECO:0000259" key="6">
    <source>
        <dbReference type="Pfam" id="PF00135"/>
    </source>
</evidence>
<gene>
    <name evidence="7" type="ORF">KGM_212829</name>
</gene>
<dbReference type="KEGG" id="dpl:KGM_212829"/>
<dbReference type="SUPFAM" id="SSF53474">
    <property type="entry name" value="alpha/beta-Hydrolases"/>
    <property type="match status" value="1"/>
</dbReference>
<dbReference type="PANTHER" id="PTHR43142">
    <property type="entry name" value="CARBOXYLIC ESTER HYDROLASE"/>
    <property type="match status" value="1"/>
</dbReference>
<evidence type="ECO:0000256" key="4">
    <source>
        <dbReference type="ARBA" id="ARBA00023180"/>
    </source>
</evidence>
<feature type="region of interest" description="Disordered" evidence="5">
    <location>
        <begin position="344"/>
        <end position="371"/>
    </location>
</feature>
<keyword evidence="2" id="KW-0719">Serine esterase</keyword>
<proteinExistence type="inferred from homology"/>
<dbReference type="ESTHER" id="danpl-g6dt17">
    <property type="family name" value="Carb_B_Arthropoda"/>
</dbReference>
<dbReference type="GO" id="GO:0052689">
    <property type="term" value="F:carboxylic ester hydrolase activity"/>
    <property type="evidence" value="ECO:0007669"/>
    <property type="project" value="UniProtKB-KW"/>
</dbReference>
<dbReference type="AlphaFoldDB" id="A0A212EHA3"/>
<name>A0A212EHA3_DANPL</name>
<keyword evidence="3" id="KW-0378">Hydrolase</keyword>
<dbReference type="PANTHER" id="PTHR43142:SF1">
    <property type="entry name" value="CARBOXYLIC ESTER HYDROLASE"/>
    <property type="match status" value="1"/>
</dbReference>
<dbReference type="Proteomes" id="UP000007151">
    <property type="component" value="Unassembled WGS sequence"/>
</dbReference>
<dbReference type="EMBL" id="AGBW02014918">
    <property type="protein sequence ID" value="OWR40858.1"/>
    <property type="molecule type" value="Genomic_DNA"/>
</dbReference>
<evidence type="ECO:0000256" key="5">
    <source>
        <dbReference type="SAM" id="MobiDB-lite"/>
    </source>
</evidence>
<dbReference type="eggNOG" id="KOG1516">
    <property type="taxonomic scope" value="Eukaryota"/>
</dbReference>
<accession>A0A212EHA3</accession>
<evidence type="ECO:0000313" key="8">
    <source>
        <dbReference type="Proteomes" id="UP000007151"/>
    </source>
</evidence>
<keyword evidence="4" id="KW-0325">Glycoprotein</keyword>
<protein>
    <submittedName>
        <fullName evidence="7">Carboxyl/choline esterase CCE001d</fullName>
    </submittedName>
</protein>
<keyword evidence="8" id="KW-1185">Reference proteome</keyword>
<feature type="domain" description="Carboxylesterase type B" evidence="6">
    <location>
        <begin position="2"/>
        <end position="273"/>
    </location>
</feature>
<comment type="caution">
    <text evidence="7">The sequence shown here is derived from an EMBL/GenBank/DDBJ whole genome shotgun (WGS) entry which is preliminary data.</text>
</comment>
<comment type="similarity">
    <text evidence="1">Belongs to the type-B carboxylesterase/lipase family.</text>
</comment>
<evidence type="ECO:0000256" key="1">
    <source>
        <dbReference type="ARBA" id="ARBA00005964"/>
    </source>
</evidence>
<dbReference type="InterPro" id="IPR029058">
    <property type="entry name" value="AB_hydrolase_fold"/>
</dbReference>
<dbReference type="InterPro" id="IPR002018">
    <property type="entry name" value="CarbesteraseB"/>
</dbReference>
<reference evidence="7 8" key="1">
    <citation type="journal article" date="2011" name="Cell">
        <title>The monarch butterfly genome yields insights into long-distance migration.</title>
        <authorList>
            <person name="Zhan S."/>
            <person name="Merlin C."/>
            <person name="Boore J.L."/>
            <person name="Reppert S.M."/>
        </authorList>
    </citation>
    <scope>NUCLEOTIDE SEQUENCE [LARGE SCALE GENOMIC DNA]</scope>
    <source>
        <strain evidence="7">F-2</strain>
    </source>
</reference>
<evidence type="ECO:0000256" key="3">
    <source>
        <dbReference type="ARBA" id="ARBA00022801"/>
    </source>
</evidence>
<dbReference type="Pfam" id="PF00135">
    <property type="entry name" value="COesterase"/>
    <property type="match status" value="1"/>
</dbReference>
<sequence length="423" mass="48752">MSGLTENLFQKVILESGSILSPSSLTRDPVLVAFDFAKSTGYKGDSNPQPLREYYYNVPVKILTNTTRIFRPCIERTVAEYHNLLERDPRDVLREGKYQHVPLMIVYTQAEEVDIILHDPETFQSIIDNMEDLLPANLIFDSSEVKDKIIKLIKKFYFDDIDTASGITHSLADYINDVFLEYPVAKSVTYYANRNTYPVYLMKFADLHTRLKDHRYVGTNKYNDIFRYITSDRLEDSEDLQAQKLVMLWTNFINVGDPTPLTSPLLPVIWQPVQVHEIHGQIAVQKIPCLQFDETFTNILLSGKHLKFWDRFCYKEYRRTRSLTVFGDVDDGTLPPAEEEVADRQAQHQGQAQPHVVRHEHQHQHVGSGRLQDVQQGLDEVAARQHRISRTETRASSGTGHHVECNTENVLYWGVENVIKNGD</sequence>
<evidence type="ECO:0000256" key="2">
    <source>
        <dbReference type="ARBA" id="ARBA00022487"/>
    </source>
</evidence>
<dbReference type="InParanoid" id="A0A212EHA3"/>